<dbReference type="AlphaFoldDB" id="A0A5C1YFB5"/>
<feature type="transmembrane region" description="Helical" evidence="6">
    <location>
        <begin position="250"/>
        <end position="270"/>
    </location>
</feature>
<keyword evidence="8" id="KW-1185">Reference proteome</keyword>
<organism evidence="7 8">
    <name type="scientific">Agromyces intestinalis</name>
    <dbReference type="NCBI Taxonomy" id="2592652"/>
    <lineage>
        <taxon>Bacteria</taxon>
        <taxon>Bacillati</taxon>
        <taxon>Actinomycetota</taxon>
        <taxon>Actinomycetes</taxon>
        <taxon>Micrococcales</taxon>
        <taxon>Microbacteriaceae</taxon>
        <taxon>Agromyces</taxon>
    </lineage>
</organism>
<dbReference type="KEGG" id="ail:FLP10_10385"/>
<evidence type="ECO:0000256" key="5">
    <source>
        <dbReference type="SAM" id="MobiDB-lite"/>
    </source>
</evidence>
<evidence type="ECO:0000313" key="8">
    <source>
        <dbReference type="Proteomes" id="UP000324678"/>
    </source>
</evidence>
<feature type="region of interest" description="Disordered" evidence="5">
    <location>
        <begin position="15"/>
        <end position="49"/>
    </location>
</feature>
<dbReference type="Pfam" id="PF01988">
    <property type="entry name" value="VIT1"/>
    <property type="match status" value="1"/>
</dbReference>
<proteinExistence type="predicted"/>
<evidence type="ECO:0008006" key="9">
    <source>
        <dbReference type="Google" id="ProtNLM"/>
    </source>
</evidence>
<keyword evidence="2 6" id="KW-0812">Transmembrane</keyword>
<evidence type="ECO:0000256" key="2">
    <source>
        <dbReference type="ARBA" id="ARBA00022692"/>
    </source>
</evidence>
<dbReference type="InterPro" id="IPR008217">
    <property type="entry name" value="Ccc1_fam"/>
</dbReference>
<dbReference type="PANTHER" id="PTHR31851">
    <property type="entry name" value="FE(2+)/MN(2+) TRANSPORTER PCL1"/>
    <property type="match status" value="1"/>
</dbReference>
<comment type="subcellular location">
    <subcellularLocation>
        <location evidence="1">Endomembrane system</location>
        <topology evidence="1">Multi-pass membrane protein</topology>
    </subcellularLocation>
</comment>
<gene>
    <name evidence="7" type="ORF">FLP10_10385</name>
</gene>
<evidence type="ECO:0000256" key="3">
    <source>
        <dbReference type="ARBA" id="ARBA00022989"/>
    </source>
</evidence>
<feature type="transmembrane region" description="Helical" evidence="6">
    <location>
        <begin position="219"/>
        <end position="238"/>
    </location>
</feature>
<accession>A0A5C1YFB5</accession>
<dbReference type="GO" id="GO:0012505">
    <property type="term" value="C:endomembrane system"/>
    <property type="evidence" value="ECO:0007669"/>
    <property type="project" value="UniProtKB-SubCell"/>
</dbReference>
<keyword evidence="4 6" id="KW-0472">Membrane</keyword>
<dbReference type="GO" id="GO:0030026">
    <property type="term" value="P:intracellular manganese ion homeostasis"/>
    <property type="evidence" value="ECO:0007669"/>
    <property type="project" value="InterPro"/>
</dbReference>
<reference evidence="7 8" key="1">
    <citation type="submission" date="2019-09" db="EMBL/GenBank/DDBJ databases">
        <title>Genome sequencing of strain KACC 19306.</title>
        <authorList>
            <person name="Heo J."/>
            <person name="Kim S.-J."/>
            <person name="Kim J.-S."/>
            <person name="Hong S.-B."/>
            <person name="Kwon S.-W."/>
        </authorList>
    </citation>
    <scope>NUCLEOTIDE SEQUENCE [LARGE SCALE GENOMIC DNA]</scope>
    <source>
        <strain evidence="7 8">KACC 19306</strain>
    </source>
</reference>
<keyword evidence="3 6" id="KW-1133">Transmembrane helix</keyword>
<evidence type="ECO:0000256" key="1">
    <source>
        <dbReference type="ARBA" id="ARBA00004127"/>
    </source>
</evidence>
<dbReference type="GO" id="GO:0005384">
    <property type="term" value="F:manganese ion transmembrane transporter activity"/>
    <property type="evidence" value="ECO:0007669"/>
    <property type="project" value="InterPro"/>
</dbReference>
<evidence type="ECO:0000313" key="7">
    <source>
        <dbReference type="EMBL" id="QEO14771.1"/>
    </source>
</evidence>
<feature type="transmembrane region" description="Helical" evidence="6">
    <location>
        <begin position="190"/>
        <end position="213"/>
    </location>
</feature>
<evidence type="ECO:0000256" key="4">
    <source>
        <dbReference type="ARBA" id="ARBA00023136"/>
    </source>
</evidence>
<name>A0A5C1YFB5_9MICO</name>
<dbReference type="Proteomes" id="UP000324678">
    <property type="component" value="Chromosome"/>
</dbReference>
<protein>
    <recommendedName>
        <fullName evidence="9">VIT family protein</fullName>
    </recommendedName>
</protein>
<dbReference type="EMBL" id="CP043505">
    <property type="protein sequence ID" value="QEO14771.1"/>
    <property type="molecule type" value="Genomic_DNA"/>
</dbReference>
<sequence length="271" mass="27355">MAAAMTAARAKTCSCVGARPTRPRSRRSRDTSTSASNCSPTRRPGHDGVVGKGRFGAIAREHVVDANDGIIATAGVLEGFAGAGAGEATLLVGAVAATVAGALSIAGAKYVEIAGERELELALIAEERAELAARPDDELAELAAHYERRGLDASLARQVAEQLSAADALSAQLETEHGIRTAMPRSGPPLAAIGAGAGFVLGAAVPFTMLLLFPAAIETWAIVVAVVLSLAVSAIVSARSGGTSVVRAMTRTLGIGLGTMAVSFVAGAVLF</sequence>
<dbReference type="OrthoDB" id="5064018at2"/>
<evidence type="ECO:0000256" key="6">
    <source>
        <dbReference type="SAM" id="Phobius"/>
    </source>
</evidence>